<dbReference type="Proteomes" id="UP000231343">
    <property type="component" value="Unassembled WGS sequence"/>
</dbReference>
<feature type="domain" description="Polymerase beta nucleotidyltransferase" evidence="1">
    <location>
        <begin position="10"/>
        <end position="90"/>
    </location>
</feature>
<dbReference type="SUPFAM" id="SSF81301">
    <property type="entry name" value="Nucleotidyltransferase"/>
    <property type="match status" value="1"/>
</dbReference>
<organism evidence="2 3">
    <name type="scientific">Candidatus Saganbacteria bacterium CG08_land_8_20_14_0_20_45_16</name>
    <dbReference type="NCBI Taxonomy" id="2014293"/>
    <lineage>
        <taxon>Bacteria</taxon>
        <taxon>Bacillati</taxon>
        <taxon>Saganbacteria</taxon>
    </lineage>
</organism>
<dbReference type="AlphaFoldDB" id="A0A2H0XXF9"/>
<gene>
    <name evidence="2" type="ORF">COT42_05040</name>
</gene>
<dbReference type="EMBL" id="PEYM01000079">
    <property type="protein sequence ID" value="PIS29541.1"/>
    <property type="molecule type" value="Genomic_DNA"/>
</dbReference>
<sequence>MIRENDKKIILKYAKKYDVSDIYLFGSSLEKGQHAQDIDLGVRGIQPKLFFKFYGELFKTLSKPVDLVDLSKKSLFTSLIEKDGVRIYGKPI</sequence>
<evidence type="ECO:0000313" key="2">
    <source>
        <dbReference type="EMBL" id="PIS29541.1"/>
    </source>
</evidence>
<reference evidence="2 3" key="1">
    <citation type="submission" date="2017-09" db="EMBL/GenBank/DDBJ databases">
        <title>Depth-based differentiation of microbial function through sediment-hosted aquifers and enrichment of novel symbionts in the deep terrestrial subsurface.</title>
        <authorList>
            <person name="Probst A.J."/>
            <person name="Ladd B."/>
            <person name="Jarett J.K."/>
            <person name="Geller-Mcgrath D.E."/>
            <person name="Sieber C.M."/>
            <person name="Emerson J.B."/>
            <person name="Anantharaman K."/>
            <person name="Thomas B.C."/>
            <person name="Malmstrom R."/>
            <person name="Stieglmeier M."/>
            <person name="Klingl A."/>
            <person name="Woyke T."/>
            <person name="Ryan C.M."/>
            <person name="Banfield J.F."/>
        </authorList>
    </citation>
    <scope>NUCLEOTIDE SEQUENCE [LARGE SCALE GENOMIC DNA]</scope>
    <source>
        <strain evidence="2">CG08_land_8_20_14_0_20_45_16</strain>
    </source>
</reference>
<evidence type="ECO:0000259" key="1">
    <source>
        <dbReference type="Pfam" id="PF18765"/>
    </source>
</evidence>
<dbReference type="Pfam" id="PF18765">
    <property type="entry name" value="Polbeta"/>
    <property type="match status" value="1"/>
</dbReference>
<dbReference type="Gene3D" id="3.30.460.10">
    <property type="entry name" value="Beta Polymerase, domain 2"/>
    <property type="match status" value="1"/>
</dbReference>
<name>A0A2H0XXF9_UNCSA</name>
<dbReference type="InterPro" id="IPR043519">
    <property type="entry name" value="NT_sf"/>
</dbReference>
<proteinExistence type="predicted"/>
<evidence type="ECO:0000313" key="3">
    <source>
        <dbReference type="Proteomes" id="UP000231343"/>
    </source>
</evidence>
<dbReference type="CDD" id="cd05403">
    <property type="entry name" value="NT_KNTase_like"/>
    <property type="match status" value="1"/>
</dbReference>
<comment type="caution">
    <text evidence="2">The sequence shown here is derived from an EMBL/GenBank/DDBJ whole genome shotgun (WGS) entry which is preliminary data.</text>
</comment>
<dbReference type="InterPro" id="IPR041633">
    <property type="entry name" value="Polbeta"/>
</dbReference>
<accession>A0A2H0XXF9</accession>
<protein>
    <recommendedName>
        <fullName evidence="1">Polymerase beta nucleotidyltransferase domain-containing protein</fullName>
    </recommendedName>
</protein>